<comment type="caution">
    <text evidence="8">The sequence shown here is derived from an EMBL/GenBank/DDBJ whole genome shotgun (WGS) entry which is preliminary data.</text>
</comment>
<dbReference type="InterPro" id="IPR007021">
    <property type="entry name" value="DUF659"/>
</dbReference>
<keyword evidence="5" id="KW-0539">Nucleus</keyword>
<dbReference type="EMBL" id="VUJU01006031">
    <property type="protein sequence ID" value="KAF0749610.1"/>
    <property type="molecule type" value="Genomic_DNA"/>
</dbReference>
<comment type="subcellular location">
    <subcellularLocation>
        <location evidence="1">Nucleus</location>
    </subcellularLocation>
</comment>
<dbReference type="InterPro" id="IPR012337">
    <property type="entry name" value="RNaseH-like_sf"/>
</dbReference>
<proteinExistence type="predicted"/>
<evidence type="ECO:0000313" key="8">
    <source>
        <dbReference type="EMBL" id="KAF0749610.1"/>
    </source>
</evidence>
<organism evidence="8 9">
    <name type="scientific">Aphis craccivora</name>
    <name type="common">Cowpea aphid</name>
    <dbReference type="NCBI Taxonomy" id="307492"/>
    <lineage>
        <taxon>Eukaryota</taxon>
        <taxon>Metazoa</taxon>
        <taxon>Ecdysozoa</taxon>
        <taxon>Arthropoda</taxon>
        <taxon>Hexapoda</taxon>
        <taxon>Insecta</taxon>
        <taxon>Pterygota</taxon>
        <taxon>Neoptera</taxon>
        <taxon>Paraneoptera</taxon>
        <taxon>Hemiptera</taxon>
        <taxon>Sternorrhyncha</taxon>
        <taxon>Aphidomorpha</taxon>
        <taxon>Aphidoidea</taxon>
        <taxon>Aphididae</taxon>
        <taxon>Aphidini</taxon>
        <taxon>Aphis</taxon>
        <taxon>Aphis</taxon>
    </lineage>
</organism>
<dbReference type="GO" id="GO:0008270">
    <property type="term" value="F:zinc ion binding"/>
    <property type="evidence" value="ECO:0007669"/>
    <property type="project" value="UniProtKB-KW"/>
</dbReference>
<evidence type="ECO:0000256" key="5">
    <source>
        <dbReference type="ARBA" id="ARBA00023242"/>
    </source>
</evidence>
<dbReference type="SUPFAM" id="SSF53098">
    <property type="entry name" value="Ribonuclease H-like"/>
    <property type="match status" value="1"/>
</dbReference>
<dbReference type="InterPro" id="IPR008906">
    <property type="entry name" value="HATC_C_dom"/>
</dbReference>
<keyword evidence="9" id="KW-1185">Reference proteome</keyword>
<evidence type="ECO:0000313" key="9">
    <source>
        <dbReference type="Proteomes" id="UP000478052"/>
    </source>
</evidence>
<evidence type="ECO:0000256" key="3">
    <source>
        <dbReference type="ARBA" id="ARBA00022771"/>
    </source>
</evidence>
<reference evidence="8 9" key="1">
    <citation type="submission" date="2019-08" db="EMBL/GenBank/DDBJ databases">
        <title>Whole genome of Aphis craccivora.</title>
        <authorList>
            <person name="Voronova N.V."/>
            <person name="Shulinski R.S."/>
            <person name="Bandarenka Y.V."/>
            <person name="Zhorov D.G."/>
            <person name="Warner D."/>
        </authorList>
    </citation>
    <scope>NUCLEOTIDE SEQUENCE [LARGE SCALE GENOMIC DNA]</scope>
    <source>
        <strain evidence="8">180601</strain>
        <tissue evidence="8">Whole Body</tissue>
    </source>
</reference>
<dbReference type="PANTHER" id="PTHR46481:SF10">
    <property type="entry name" value="ZINC FINGER BED DOMAIN-CONTAINING PROTEIN 39"/>
    <property type="match status" value="1"/>
</dbReference>
<name>A0A6G0Y5V5_APHCR</name>
<evidence type="ECO:0000256" key="4">
    <source>
        <dbReference type="ARBA" id="ARBA00022833"/>
    </source>
</evidence>
<keyword evidence="4" id="KW-0862">Zinc</keyword>
<keyword evidence="3" id="KW-0863">Zinc-finger</keyword>
<dbReference type="GO" id="GO:0046983">
    <property type="term" value="F:protein dimerization activity"/>
    <property type="evidence" value="ECO:0007669"/>
    <property type="project" value="InterPro"/>
</dbReference>
<protein>
    <recommendedName>
        <fullName evidence="10">DUF659 domain-containing protein</fullName>
    </recommendedName>
</protein>
<evidence type="ECO:0008006" key="10">
    <source>
        <dbReference type="Google" id="ProtNLM"/>
    </source>
</evidence>
<dbReference type="GO" id="GO:0005634">
    <property type="term" value="C:nucleus"/>
    <property type="evidence" value="ECO:0007669"/>
    <property type="project" value="UniProtKB-SubCell"/>
</dbReference>
<evidence type="ECO:0000256" key="1">
    <source>
        <dbReference type="ARBA" id="ARBA00004123"/>
    </source>
</evidence>
<keyword evidence="2" id="KW-0479">Metal-binding</keyword>
<dbReference type="PANTHER" id="PTHR46481">
    <property type="entry name" value="ZINC FINGER BED DOMAIN-CONTAINING PROTEIN 4"/>
    <property type="match status" value="1"/>
</dbReference>
<evidence type="ECO:0000259" key="7">
    <source>
        <dbReference type="Pfam" id="PF05699"/>
    </source>
</evidence>
<dbReference type="Proteomes" id="UP000478052">
    <property type="component" value="Unassembled WGS sequence"/>
</dbReference>
<dbReference type="AlphaFoldDB" id="A0A6G0Y5V5"/>
<dbReference type="OrthoDB" id="6630707at2759"/>
<feature type="domain" description="DUF659" evidence="6">
    <location>
        <begin position="154"/>
        <end position="273"/>
    </location>
</feature>
<dbReference type="InterPro" id="IPR052035">
    <property type="entry name" value="ZnF_BED_domain_contain"/>
</dbReference>
<feature type="domain" description="HAT C-terminal dimerisation" evidence="7">
    <location>
        <begin position="474"/>
        <end position="522"/>
    </location>
</feature>
<accession>A0A6G0Y5V5</accession>
<gene>
    <name evidence="8" type="ORF">FWK35_00019103</name>
</gene>
<evidence type="ECO:0000256" key="2">
    <source>
        <dbReference type="ARBA" id="ARBA00022723"/>
    </source>
</evidence>
<dbReference type="Pfam" id="PF05699">
    <property type="entry name" value="Dimer_Tnp_hAT"/>
    <property type="match status" value="1"/>
</dbReference>
<sequence length="585" mass="66496">MFKSTNNEDVSFRTSSSTTTFSNSLGAIIPTFLKNDLNNEESELMVENLDLVQNSNTTDIYEIIDEHIPISSTTSSIISNPNILKKNMIVTKPTTFSNKISNESNTRTLDGYVDRLINIQKQEEIWEILARACYASGTKVENKVTAKIYRARFLSLQLDGWSNIRQEPIINVVLTTPEPVIFKIVDTGSNSHTGEYIASIIQDVFNSVSIKKIISVVTDDAKNMICSWKILKEKFKDENISYYGCAVHVLNLLNKNIMQLNIFSLLGDSAKKICVEFKQSHILNSLLKEFQNADSDIMKKKITLKLPIVTCWGSNLQCLKSLIFNKQYLQQIAISPKAIKYLSKNSSAKILDNDSEASNLSDVVCAFHQIEEKRKNSVSVSKDLQNILSCIEKRKKMATEQIHLAAHLLDPRYKGKYLTKEESVDASQFIYSLPNYLNLHQTDVLCDLANYRTNSGLWVRDFVWNCLNTKSDTIVATAILQCPPTSASTERCFSTYGLVHTAKRNRLTTDRASKLVYVKHNLKLQKSNDEEDLEWPEDNNLETVEIINSENEEDELLEEEEDIDINADETESIFQAVNNKHKDDY</sequence>
<evidence type="ECO:0000259" key="6">
    <source>
        <dbReference type="Pfam" id="PF04937"/>
    </source>
</evidence>
<dbReference type="Pfam" id="PF04937">
    <property type="entry name" value="DUF659"/>
    <property type="match status" value="1"/>
</dbReference>